<name>A0ABU5XL96_9MYCO</name>
<reference evidence="2 3" key="1">
    <citation type="submission" date="2023-12" db="EMBL/GenBank/DDBJ databases">
        <title>Description of new species of Mycobacterium terrae complex isolated from sewage at the Sao Paulo Zoological Park Foundation in Brazil.</title>
        <authorList>
            <person name="Romagnoli C.L."/>
            <person name="Conceicao E.C."/>
            <person name="Machado E."/>
            <person name="Barreto L.B.P.F."/>
            <person name="Sharma A."/>
            <person name="Silva N.M."/>
            <person name="Marques L.E."/>
            <person name="Juliana M.A."/>
            <person name="Lourenco M.C.S."/>
            <person name="Digiampietri L.A."/>
            <person name="Suffys P.N."/>
            <person name="Viana-Niero C."/>
        </authorList>
    </citation>
    <scope>NUCLEOTIDE SEQUENCE [LARGE SCALE GENOMIC DNA]</scope>
    <source>
        <strain evidence="2 3">MYC098</strain>
    </source>
</reference>
<proteinExistence type="predicted"/>
<dbReference type="EMBL" id="JAYJJR010000013">
    <property type="protein sequence ID" value="MEB3022948.1"/>
    <property type="molecule type" value="Genomic_DNA"/>
</dbReference>
<protein>
    <submittedName>
        <fullName evidence="2">Uncharacterized protein</fullName>
    </submittedName>
</protein>
<evidence type="ECO:0000313" key="3">
    <source>
        <dbReference type="Proteomes" id="UP001299596"/>
    </source>
</evidence>
<accession>A0ABU5XL96</accession>
<evidence type="ECO:0000313" key="2">
    <source>
        <dbReference type="EMBL" id="MEB3022948.1"/>
    </source>
</evidence>
<keyword evidence="3" id="KW-1185">Reference proteome</keyword>
<feature type="region of interest" description="Disordered" evidence="1">
    <location>
        <begin position="1"/>
        <end position="20"/>
    </location>
</feature>
<gene>
    <name evidence="2" type="ORF">K6T79_18055</name>
</gene>
<comment type="caution">
    <text evidence="2">The sequence shown here is derived from an EMBL/GenBank/DDBJ whole genome shotgun (WGS) entry which is preliminary data.</text>
</comment>
<dbReference type="Proteomes" id="UP001299596">
    <property type="component" value="Unassembled WGS sequence"/>
</dbReference>
<sequence>MPSPGGRPDSWRPPGAGGVGTSRAAVLSGRFAEDFGASAGLLVSFGPVLAGAAGPAGPAAAPAFVVGSPDSPAAAELAGR</sequence>
<organism evidence="2 3">
    <name type="scientific">[Mycobacterium] crassicus</name>
    <dbReference type="NCBI Taxonomy" id="2872309"/>
    <lineage>
        <taxon>Bacteria</taxon>
        <taxon>Bacillati</taxon>
        <taxon>Actinomycetota</taxon>
        <taxon>Actinomycetes</taxon>
        <taxon>Mycobacteriales</taxon>
        <taxon>Mycobacteriaceae</taxon>
        <taxon>Mycolicibacter</taxon>
    </lineage>
</organism>
<dbReference type="RefSeq" id="WP_329780594.1">
    <property type="nucleotide sequence ID" value="NZ_JAYJJR010000013.1"/>
</dbReference>
<evidence type="ECO:0000256" key="1">
    <source>
        <dbReference type="SAM" id="MobiDB-lite"/>
    </source>
</evidence>